<proteinExistence type="predicted"/>
<evidence type="ECO:0000313" key="3">
    <source>
        <dbReference type="EMBL" id="SHN54398.1"/>
    </source>
</evidence>
<feature type="region of interest" description="Disordered" evidence="1">
    <location>
        <begin position="153"/>
        <end position="190"/>
    </location>
</feature>
<dbReference type="InterPro" id="IPR045584">
    <property type="entry name" value="Pilin-like"/>
</dbReference>
<dbReference type="InterPro" id="IPR012902">
    <property type="entry name" value="N_methyl_site"/>
</dbReference>
<sequence length="190" mass="20349">MKGKLKIRKNKGFTLAELLIVVAIIAVLVAVSIPIFTGKLEKARIATTEANVRSAKAAAIADWMDTAKIDEDNFEESFLASAKKLLTFDLVVYAANSLCYEGSGVRVYVYDGEKNILVENSSRTPSISAKSGKLYTKVAVEINLETGAVRTNPYLTGTGENREVNTGFGTNSFEDEAEPEPSGGHGGHSG</sequence>
<gene>
    <name evidence="3" type="ORF">SAMN02745247_01227</name>
</gene>
<dbReference type="Proteomes" id="UP000184097">
    <property type="component" value="Unassembled WGS sequence"/>
</dbReference>
<keyword evidence="2" id="KW-0472">Membrane</keyword>
<evidence type="ECO:0000256" key="2">
    <source>
        <dbReference type="SAM" id="Phobius"/>
    </source>
</evidence>
<accession>A0A1M7S7M0</accession>
<organism evidence="3 4">
    <name type="scientific">Butyrivibrio hungatei DSM 14810</name>
    <dbReference type="NCBI Taxonomy" id="1121132"/>
    <lineage>
        <taxon>Bacteria</taxon>
        <taxon>Bacillati</taxon>
        <taxon>Bacillota</taxon>
        <taxon>Clostridia</taxon>
        <taxon>Lachnospirales</taxon>
        <taxon>Lachnospiraceae</taxon>
        <taxon>Butyrivibrio</taxon>
    </lineage>
</organism>
<keyword evidence="2" id="KW-1133">Transmembrane helix</keyword>
<dbReference type="Gene3D" id="3.30.700.10">
    <property type="entry name" value="Glycoprotein, Type 4 Pilin"/>
    <property type="match status" value="1"/>
</dbReference>
<dbReference type="RefSeq" id="WP_072701859.1">
    <property type="nucleotide sequence ID" value="NZ_FRDH01000004.1"/>
</dbReference>
<reference evidence="3 4" key="1">
    <citation type="submission" date="2016-12" db="EMBL/GenBank/DDBJ databases">
        <authorList>
            <person name="Song W.-J."/>
            <person name="Kurnit D.M."/>
        </authorList>
    </citation>
    <scope>NUCLEOTIDE SEQUENCE [LARGE SCALE GENOMIC DNA]</scope>
    <source>
        <strain evidence="3 4">DSM 14810</strain>
    </source>
</reference>
<dbReference type="EMBL" id="FRDH01000004">
    <property type="protein sequence ID" value="SHN54398.1"/>
    <property type="molecule type" value="Genomic_DNA"/>
</dbReference>
<protein>
    <submittedName>
        <fullName evidence="3">Prepilin-type N-terminal cleavage/methylation domain-containing protein</fullName>
    </submittedName>
</protein>
<dbReference type="AlphaFoldDB" id="A0A1M7S7M0"/>
<evidence type="ECO:0000256" key="1">
    <source>
        <dbReference type="SAM" id="MobiDB-lite"/>
    </source>
</evidence>
<feature type="transmembrane region" description="Helical" evidence="2">
    <location>
        <begin position="12"/>
        <end position="36"/>
    </location>
</feature>
<evidence type="ECO:0000313" key="4">
    <source>
        <dbReference type="Proteomes" id="UP000184097"/>
    </source>
</evidence>
<dbReference type="Pfam" id="PF07963">
    <property type="entry name" value="N_methyl"/>
    <property type="match status" value="1"/>
</dbReference>
<dbReference type="SUPFAM" id="SSF54523">
    <property type="entry name" value="Pili subunits"/>
    <property type="match status" value="1"/>
</dbReference>
<keyword evidence="2" id="KW-0812">Transmembrane</keyword>
<name>A0A1M7S7M0_9FIRM</name>
<dbReference type="NCBIfam" id="TIGR02532">
    <property type="entry name" value="IV_pilin_GFxxxE"/>
    <property type="match status" value="1"/>
</dbReference>